<dbReference type="InterPro" id="IPR015946">
    <property type="entry name" value="KH_dom-like_a/b"/>
</dbReference>
<comment type="caution">
    <text evidence="3">The sequence shown here is derived from an EMBL/GenBank/DDBJ whole genome shotgun (WGS) entry which is preliminary data.</text>
</comment>
<sequence>MAKKRNPRVDRAVREAVADLLESEIADPRLRLITITEAEVTQDHEVATIYYSTLDPSLVSGDPRRTGGDRLFEPHEVEAGFEAAAPRLRGLVGRRARLRTSPELRFRPDPVVEQANRVEQLLRELGQQNEAGDEDPAP</sequence>
<evidence type="ECO:0000256" key="1">
    <source>
        <dbReference type="ARBA" id="ARBA00022517"/>
    </source>
</evidence>
<comment type="subunit">
    <text evidence="2">Monomer. Binds 30S ribosomal subunits, but not 50S ribosomal subunits or 70S ribosomes.</text>
</comment>
<dbReference type="PANTHER" id="PTHR33515:SF1">
    <property type="entry name" value="RIBOSOME-BINDING FACTOR A, CHLOROPLASTIC-RELATED"/>
    <property type="match status" value="1"/>
</dbReference>
<dbReference type="GO" id="GO:0005829">
    <property type="term" value="C:cytosol"/>
    <property type="evidence" value="ECO:0007669"/>
    <property type="project" value="TreeGrafter"/>
</dbReference>
<keyword evidence="4" id="KW-1185">Reference proteome</keyword>
<dbReference type="InterPro" id="IPR020053">
    <property type="entry name" value="Ribosome-bd_factorA_CS"/>
</dbReference>
<organism evidence="3 4">
    <name type="scientific">Egicoccus halophilus</name>
    <dbReference type="NCBI Taxonomy" id="1670830"/>
    <lineage>
        <taxon>Bacteria</taxon>
        <taxon>Bacillati</taxon>
        <taxon>Actinomycetota</taxon>
        <taxon>Nitriliruptoria</taxon>
        <taxon>Egicoccales</taxon>
        <taxon>Egicoccaceae</taxon>
        <taxon>Egicoccus</taxon>
    </lineage>
</organism>
<dbReference type="RefSeq" id="WP_130650496.1">
    <property type="nucleotide sequence ID" value="NZ_BMHA01000006.1"/>
</dbReference>
<dbReference type="HAMAP" id="MF_00003">
    <property type="entry name" value="RbfA"/>
    <property type="match status" value="1"/>
</dbReference>
<dbReference type="GO" id="GO:0043024">
    <property type="term" value="F:ribosomal small subunit binding"/>
    <property type="evidence" value="ECO:0007669"/>
    <property type="project" value="TreeGrafter"/>
</dbReference>
<reference evidence="3" key="2">
    <citation type="submission" date="2020-09" db="EMBL/GenBank/DDBJ databases">
        <authorList>
            <person name="Sun Q."/>
            <person name="Zhou Y."/>
        </authorList>
    </citation>
    <scope>NUCLEOTIDE SEQUENCE</scope>
    <source>
        <strain evidence="3">CGMCC 1.14988</strain>
    </source>
</reference>
<proteinExistence type="inferred from homology"/>
<dbReference type="InterPro" id="IPR023799">
    <property type="entry name" value="RbfA_dom_sf"/>
</dbReference>
<evidence type="ECO:0000313" key="3">
    <source>
        <dbReference type="EMBL" id="GGI06530.1"/>
    </source>
</evidence>
<keyword evidence="2" id="KW-0963">Cytoplasm</keyword>
<dbReference type="GO" id="GO:0030490">
    <property type="term" value="P:maturation of SSU-rRNA"/>
    <property type="evidence" value="ECO:0007669"/>
    <property type="project" value="UniProtKB-UniRule"/>
</dbReference>
<evidence type="ECO:0000256" key="2">
    <source>
        <dbReference type="HAMAP-Rule" id="MF_00003"/>
    </source>
</evidence>
<dbReference type="Gene3D" id="3.30.300.20">
    <property type="match status" value="1"/>
</dbReference>
<dbReference type="Proteomes" id="UP000650511">
    <property type="component" value="Unassembled WGS sequence"/>
</dbReference>
<dbReference type="EMBL" id="BMHA01000006">
    <property type="protein sequence ID" value="GGI06530.1"/>
    <property type="molecule type" value="Genomic_DNA"/>
</dbReference>
<gene>
    <name evidence="2 3" type="primary">rbfA</name>
    <name evidence="3" type="ORF">GCM10011354_19550</name>
</gene>
<reference evidence="3" key="1">
    <citation type="journal article" date="2014" name="Int. J. Syst. Evol. Microbiol.">
        <title>Complete genome sequence of Corynebacterium casei LMG S-19264T (=DSM 44701T), isolated from a smear-ripened cheese.</title>
        <authorList>
            <consortium name="US DOE Joint Genome Institute (JGI-PGF)"/>
            <person name="Walter F."/>
            <person name="Albersmeier A."/>
            <person name="Kalinowski J."/>
            <person name="Ruckert C."/>
        </authorList>
    </citation>
    <scope>NUCLEOTIDE SEQUENCE</scope>
    <source>
        <strain evidence="3">CGMCC 1.14988</strain>
    </source>
</reference>
<dbReference type="PROSITE" id="PS01319">
    <property type="entry name" value="RBFA"/>
    <property type="match status" value="1"/>
</dbReference>
<name>A0A8J3AAG3_9ACTN</name>
<accession>A0A8J3AAG3</accession>
<protein>
    <recommendedName>
        <fullName evidence="2">Ribosome-binding factor A</fullName>
    </recommendedName>
</protein>
<dbReference type="PANTHER" id="PTHR33515">
    <property type="entry name" value="RIBOSOME-BINDING FACTOR A, CHLOROPLASTIC-RELATED"/>
    <property type="match status" value="1"/>
</dbReference>
<comment type="function">
    <text evidence="2">One of several proteins that assist in the late maturation steps of the functional core of the 30S ribosomal subunit. Associates with free 30S ribosomal subunits (but not with 30S subunits that are part of 70S ribosomes or polysomes). Required for efficient processing of 16S rRNA. May interact with the 5'-terminal helix region of 16S rRNA.</text>
</comment>
<evidence type="ECO:0000313" key="4">
    <source>
        <dbReference type="Proteomes" id="UP000650511"/>
    </source>
</evidence>
<comment type="similarity">
    <text evidence="2">Belongs to the RbfA family.</text>
</comment>
<keyword evidence="1 2" id="KW-0690">Ribosome biogenesis</keyword>
<dbReference type="AlphaFoldDB" id="A0A8J3AAG3"/>
<comment type="subcellular location">
    <subcellularLocation>
        <location evidence="2">Cytoplasm</location>
    </subcellularLocation>
</comment>
<dbReference type="OrthoDB" id="307788at2"/>
<dbReference type="SUPFAM" id="SSF89919">
    <property type="entry name" value="Ribosome-binding factor A, RbfA"/>
    <property type="match status" value="1"/>
</dbReference>
<dbReference type="Pfam" id="PF02033">
    <property type="entry name" value="RBFA"/>
    <property type="match status" value="1"/>
</dbReference>
<dbReference type="InterPro" id="IPR000238">
    <property type="entry name" value="RbfA"/>
</dbReference>